<dbReference type="Gene3D" id="2.60.40.1880">
    <property type="entry name" value="Invasion associated locus B (IalB) protein"/>
    <property type="match status" value="1"/>
</dbReference>
<feature type="signal peptide" evidence="2">
    <location>
        <begin position="1"/>
        <end position="25"/>
    </location>
</feature>
<dbReference type="Proteomes" id="UP000035489">
    <property type="component" value="Unassembled WGS sequence"/>
</dbReference>
<dbReference type="AlphaFoldDB" id="A0A0H1RD23"/>
<feature type="region of interest" description="Disordered" evidence="1">
    <location>
        <begin position="23"/>
        <end position="60"/>
    </location>
</feature>
<name>A0A0H1RD23_9HYPH</name>
<keyword evidence="2" id="KW-0732">Signal</keyword>
<dbReference type="OrthoDB" id="8017994at2"/>
<dbReference type="PATRIC" id="fig|1225564.3.peg.2907"/>
<feature type="compositionally biased region" description="Low complexity" evidence="1">
    <location>
        <begin position="241"/>
        <end position="257"/>
    </location>
</feature>
<dbReference type="RefSeq" id="WP_047189084.1">
    <property type="nucleotide sequence ID" value="NZ_LCYG01000023.1"/>
</dbReference>
<dbReference type="STRING" id="1225564.AA309_11170"/>
<dbReference type="InterPro" id="IPR010642">
    <property type="entry name" value="Invasion_prot_B"/>
</dbReference>
<proteinExistence type="predicted"/>
<reference evidence="3 4" key="1">
    <citation type="submission" date="2015-05" db="EMBL/GenBank/DDBJ databases">
        <title>Draft genome sequence of Microvirga vignae strain BR3299, a novel nitrogen fixing bacteria isolated from Brazil semi-aired region.</title>
        <authorList>
            <person name="Zilli J.E."/>
            <person name="Passos S.R."/>
            <person name="Leite J."/>
            <person name="Baldani J.I."/>
            <person name="Xavier G.R."/>
            <person name="Rumjaneck N.G."/>
            <person name="Simoes-Araujo J.L."/>
        </authorList>
    </citation>
    <scope>NUCLEOTIDE SEQUENCE [LARGE SCALE GENOMIC DNA]</scope>
    <source>
        <strain evidence="3 4">BR3299</strain>
    </source>
</reference>
<organism evidence="3 4">
    <name type="scientific">Microvirga vignae</name>
    <dbReference type="NCBI Taxonomy" id="1225564"/>
    <lineage>
        <taxon>Bacteria</taxon>
        <taxon>Pseudomonadati</taxon>
        <taxon>Pseudomonadota</taxon>
        <taxon>Alphaproteobacteria</taxon>
        <taxon>Hyphomicrobiales</taxon>
        <taxon>Methylobacteriaceae</taxon>
        <taxon>Microvirga</taxon>
    </lineage>
</organism>
<evidence type="ECO:0000256" key="1">
    <source>
        <dbReference type="SAM" id="MobiDB-lite"/>
    </source>
</evidence>
<sequence>MSFTSRLAGTAIATVLALSAGPGLAQTSGQAPKPKPAAPKAQQAQPQQPQAQQTQPQNAGPVTVALKAEPSQTEWTKACGKDEAAKAEVCYTTRDFVTDKGQRIVAVALYDVKGKASQKLMRIMMPLGFLVPPGVRIVVDKSQPVGGRYASCLANGCFVEAVVKDDFVTALKKGTTLTISARNQVGREVAFTIPAEGFGKAFDGPPIDPKVLAEQQKKVQEALQKQAEEARSRRMGSFGNPAQAPAGGDAAATQPNN</sequence>
<evidence type="ECO:0000313" key="3">
    <source>
        <dbReference type="EMBL" id="KLK93110.1"/>
    </source>
</evidence>
<dbReference type="InterPro" id="IPR038696">
    <property type="entry name" value="IalB_sf"/>
</dbReference>
<protein>
    <submittedName>
        <fullName evidence="3">Invasion protein</fullName>
    </submittedName>
</protein>
<dbReference type="Pfam" id="PF06776">
    <property type="entry name" value="IalB"/>
    <property type="match status" value="1"/>
</dbReference>
<comment type="caution">
    <text evidence="3">The sequence shown here is derived from an EMBL/GenBank/DDBJ whole genome shotgun (WGS) entry which is preliminary data.</text>
</comment>
<dbReference type="EMBL" id="LCYG01000023">
    <property type="protein sequence ID" value="KLK93110.1"/>
    <property type="molecule type" value="Genomic_DNA"/>
</dbReference>
<feature type="chain" id="PRO_5002592982" evidence="2">
    <location>
        <begin position="26"/>
        <end position="257"/>
    </location>
</feature>
<feature type="compositionally biased region" description="Basic and acidic residues" evidence="1">
    <location>
        <begin position="216"/>
        <end position="232"/>
    </location>
</feature>
<keyword evidence="4" id="KW-1185">Reference proteome</keyword>
<evidence type="ECO:0000256" key="2">
    <source>
        <dbReference type="SAM" id="SignalP"/>
    </source>
</evidence>
<gene>
    <name evidence="3" type="ORF">AA309_11170</name>
</gene>
<evidence type="ECO:0000313" key="4">
    <source>
        <dbReference type="Proteomes" id="UP000035489"/>
    </source>
</evidence>
<feature type="region of interest" description="Disordered" evidence="1">
    <location>
        <begin position="216"/>
        <end position="257"/>
    </location>
</feature>
<feature type="compositionally biased region" description="Low complexity" evidence="1">
    <location>
        <begin position="38"/>
        <end position="57"/>
    </location>
</feature>
<accession>A0A0H1RD23</accession>